<feature type="domain" description="CCHC-type" evidence="3">
    <location>
        <begin position="48"/>
        <end position="62"/>
    </location>
</feature>
<evidence type="ECO:0000256" key="1">
    <source>
        <dbReference type="PROSITE-ProRule" id="PRU00047"/>
    </source>
</evidence>
<keyword evidence="1" id="KW-0863">Zinc-finger</keyword>
<evidence type="ECO:0000313" key="5">
    <source>
        <dbReference type="Proteomes" id="UP000245207"/>
    </source>
</evidence>
<dbReference type="InterPro" id="IPR001878">
    <property type="entry name" value="Znf_CCHC"/>
</dbReference>
<evidence type="ECO:0000313" key="4">
    <source>
        <dbReference type="EMBL" id="PWA93394.1"/>
    </source>
</evidence>
<gene>
    <name evidence="4" type="ORF">CTI12_AA070550</name>
</gene>
<dbReference type="SMART" id="SM00343">
    <property type="entry name" value="ZnF_C2HC"/>
    <property type="match status" value="1"/>
</dbReference>
<keyword evidence="5" id="KW-1185">Reference proteome</keyword>
<comment type="caution">
    <text evidence="4">The sequence shown here is derived from an EMBL/GenBank/DDBJ whole genome shotgun (WGS) entry which is preliminary data.</text>
</comment>
<dbReference type="PROSITE" id="PS50158">
    <property type="entry name" value="ZF_CCHC"/>
    <property type="match status" value="1"/>
</dbReference>
<dbReference type="GO" id="GO:0003676">
    <property type="term" value="F:nucleic acid binding"/>
    <property type="evidence" value="ECO:0007669"/>
    <property type="project" value="InterPro"/>
</dbReference>
<feature type="region of interest" description="Disordered" evidence="2">
    <location>
        <begin position="1"/>
        <end position="37"/>
    </location>
</feature>
<keyword evidence="1" id="KW-0862">Zinc</keyword>
<organism evidence="4 5">
    <name type="scientific">Artemisia annua</name>
    <name type="common">Sweet wormwood</name>
    <dbReference type="NCBI Taxonomy" id="35608"/>
    <lineage>
        <taxon>Eukaryota</taxon>
        <taxon>Viridiplantae</taxon>
        <taxon>Streptophyta</taxon>
        <taxon>Embryophyta</taxon>
        <taxon>Tracheophyta</taxon>
        <taxon>Spermatophyta</taxon>
        <taxon>Magnoliopsida</taxon>
        <taxon>eudicotyledons</taxon>
        <taxon>Gunneridae</taxon>
        <taxon>Pentapetalae</taxon>
        <taxon>asterids</taxon>
        <taxon>campanulids</taxon>
        <taxon>Asterales</taxon>
        <taxon>Asteraceae</taxon>
        <taxon>Asteroideae</taxon>
        <taxon>Anthemideae</taxon>
        <taxon>Artemisiinae</taxon>
        <taxon>Artemisia</taxon>
    </lineage>
</organism>
<dbReference type="GO" id="GO:0008270">
    <property type="term" value="F:zinc ion binding"/>
    <property type="evidence" value="ECO:0007669"/>
    <property type="project" value="UniProtKB-KW"/>
</dbReference>
<sequence>MVGESSSKPKNYHKYNKKGGGSGQNSSKDKKKNYTQQKNYNFKKVYHCWVCGKSGHKAKDCRHKKEHESGNSGGNSNQVNHVESPT</sequence>
<reference evidence="4 5" key="1">
    <citation type="journal article" date="2018" name="Mol. Plant">
        <title>The genome of Artemisia annua provides insight into the evolution of Asteraceae family and artemisinin biosynthesis.</title>
        <authorList>
            <person name="Shen Q."/>
            <person name="Zhang L."/>
            <person name="Liao Z."/>
            <person name="Wang S."/>
            <person name="Yan T."/>
            <person name="Shi P."/>
            <person name="Liu M."/>
            <person name="Fu X."/>
            <person name="Pan Q."/>
            <person name="Wang Y."/>
            <person name="Lv Z."/>
            <person name="Lu X."/>
            <person name="Zhang F."/>
            <person name="Jiang W."/>
            <person name="Ma Y."/>
            <person name="Chen M."/>
            <person name="Hao X."/>
            <person name="Li L."/>
            <person name="Tang Y."/>
            <person name="Lv G."/>
            <person name="Zhou Y."/>
            <person name="Sun X."/>
            <person name="Brodelius P.E."/>
            <person name="Rose J.K.C."/>
            <person name="Tang K."/>
        </authorList>
    </citation>
    <scope>NUCLEOTIDE SEQUENCE [LARGE SCALE GENOMIC DNA]</scope>
    <source>
        <strain evidence="5">cv. Huhao1</strain>
        <tissue evidence="4">Leaf</tissue>
    </source>
</reference>
<dbReference type="EMBL" id="PKPP01000389">
    <property type="protein sequence ID" value="PWA93394.1"/>
    <property type="molecule type" value="Genomic_DNA"/>
</dbReference>
<keyword evidence="1" id="KW-0479">Metal-binding</keyword>
<dbReference type="Proteomes" id="UP000245207">
    <property type="component" value="Unassembled WGS sequence"/>
</dbReference>
<dbReference type="InterPro" id="IPR036875">
    <property type="entry name" value="Znf_CCHC_sf"/>
</dbReference>
<name>A0A2U1Q5W1_ARTAN</name>
<protein>
    <submittedName>
        <fullName evidence="4">BTB/POZ domain-containing protein NPY2</fullName>
    </submittedName>
</protein>
<evidence type="ECO:0000259" key="3">
    <source>
        <dbReference type="PROSITE" id="PS50158"/>
    </source>
</evidence>
<dbReference type="SUPFAM" id="SSF57756">
    <property type="entry name" value="Retrovirus zinc finger-like domains"/>
    <property type="match status" value="1"/>
</dbReference>
<evidence type="ECO:0000256" key="2">
    <source>
        <dbReference type="SAM" id="MobiDB-lite"/>
    </source>
</evidence>
<proteinExistence type="predicted"/>
<dbReference type="AlphaFoldDB" id="A0A2U1Q5W1"/>
<accession>A0A2U1Q5W1</accession>
<feature type="region of interest" description="Disordered" evidence="2">
    <location>
        <begin position="59"/>
        <end position="86"/>
    </location>
</feature>